<reference evidence="2" key="1">
    <citation type="journal article" date="2014" name="Int. J. Syst. Evol. Microbiol.">
        <title>Complete genome sequence of Corynebacterium casei LMG S-19264T (=DSM 44701T), isolated from a smear-ripened cheese.</title>
        <authorList>
            <consortium name="US DOE Joint Genome Institute (JGI-PGF)"/>
            <person name="Walter F."/>
            <person name="Albersmeier A."/>
            <person name="Kalinowski J."/>
            <person name="Ruckert C."/>
        </authorList>
    </citation>
    <scope>NUCLEOTIDE SEQUENCE</scope>
    <source>
        <strain evidence="2">JCM 12289</strain>
    </source>
</reference>
<evidence type="ECO:0000313" key="5">
    <source>
        <dbReference type="Proteomes" id="UP001500962"/>
    </source>
</evidence>
<dbReference type="RefSeq" id="WP_244700145.1">
    <property type="nucleotide sequence ID" value="NZ_BAAADN010000002.1"/>
</dbReference>
<evidence type="ECO:0000313" key="4">
    <source>
        <dbReference type="Proteomes" id="UP000830542"/>
    </source>
</evidence>
<evidence type="ECO:0000256" key="1">
    <source>
        <dbReference type="SAM" id="Phobius"/>
    </source>
</evidence>
<feature type="transmembrane region" description="Helical" evidence="1">
    <location>
        <begin position="177"/>
        <end position="203"/>
    </location>
</feature>
<feature type="transmembrane region" description="Helical" evidence="1">
    <location>
        <begin position="252"/>
        <end position="273"/>
    </location>
</feature>
<dbReference type="GO" id="GO:0005886">
    <property type="term" value="C:plasma membrane"/>
    <property type="evidence" value="ECO:0007669"/>
    <property type="project" value="UniProtKB-SubCell"/>
</dbReference>
<dbReference type="GO" id="GO:0140359">
    <property type="term" value="F:ABC-type transporter activity"/>
    <property type="evidence" value="ECO:0007669"/>
    <property type="project" value="InterPro"/>
</dbReference>
<accession>A0AAV3SCZ0</accession>
<evidence type="ECO:0000313" key="3">
    <source>
        <dbReference type="EMBL" id="UOO94414.1"/>
    </source>
</evidence>
<reference evidence="2" key="3">
    <citation type="submission" date="2023-12" db="EMBL/GenBank/DDBJ databases">
        <authorList>
            <person name="Sun Q."/>
            <person name="Inoue M."/>
        </authorList>
    </citation>
    <scope>NUCLEOTIDE SEQUENCE</scope>
    <source>
        <strain evidence="2">JCM 12289</strain>
    </source>
</reference>
<reference evidence="3" key="2">
    <citation type="submission" date="2022-04" db="EMBL/GenBank/DDBJ databases">
        <title>Sequencing and genomic assembly of Halococcus dombrowskii.</title>
        <authorList>
            <person name="Lim S.W."/>
            <person name="MacLea K.S."/>
        </authorList>
    </citation>
    <scope>NUCLEOTIDE SEQUENCE</scope>
    <source>
        <strain evidence="3">H4</strain>
    </source>
</reference>
<feature type="transmembrane region" description="Helical" evidence="1">
    <location>
        <begin position="107"/>
        <end position="129"/>
    </location>
</feature>
<proteinExistence type="predicted"/>
<feature type="transmembrane region" description="Helical" evidence="1">
    <location>
        <begin position="60"/>
        <end position="80"/>
    </location>
</feature>
<keyword evidence="1" id="KW-0472">Membrane</keyword>
<dbReference type="PANTHER" id="PTHR43471:SF1">
    <property type="entry name" value="ABC TRANSPORTER PERMEASE PROTEIN NOSY-RELATED"/>
    <property type="match status" value="1"/>
</dbReference>
<dbReference type="AlphaFoldDB" id="A0AAV3SCZ0"/>
<name>A0AAV3SCZ0_HALDO</name>
<sequence>MSVVAVTKKEFLDAGRSYTFVGLVALFVAFGVFFAAIQWIPNLYRTAAGDRSTLALLNSMRQPSVFFVPLIGLVVGYGAIAGERASGSIKLLLGLPNTRREVFVGKLVGRTAVVTVAIAIGYGCAALVAVLSYDSFALTEFVTYTLLSMLYAAVCISIAIGFSASTKSRYRALAGAATVYATFLLLWDAAVTLLQVVFVGYVVQPGALPAWVSLLKYLNPSTAFAHATIAVIPDVRSITMFPYLETSFWVDWYGFVVLGFWILVPLAIGYRSFSRADLE</sequence>
<keyword evidence="1" id="KW-1133">Transmembrane helix</keyword>
<feature type="transmembrane region" description="Helical" evidence="1">
    <location>
        <begin position="18"/>
        <end position="40"/>
    </location>
</feature>
<dbReference type="EMBL" id="CP095005">
    <property type="protein sequence ID" value="UOO94414.1"/>
    <property type="molecule type" value="Genomic_DNA"/>
</dbReference>
<feature type="transmembrane region" description="Helical" evidence="1">
    <location>
        <begin position="141"/>
        <end position="165"/>
    </location>
</feature>
<keyword evidence="1" id="KW-0812">Transmembrane</keyword>
<dbReference type="Pfam" id="PF12679">
    <property type="entry name" value="ABC2_membrane_2"/>
    <property type="match status" value="1"/>
</dbReference>
<dbReference type="GeneID" id="71762302"/>
<dbReference type="KEGG" id="hdo:MUK72_10600"/>
<dbReference type="Proteomes" id="UP001500962">
    <property type="component" value="Unassembled WGS sequence"/>
</dbReference>
<keyword evidence="4" id="KW-1185">Reference proteome</keyword>
<dbReference type="PANTHER" id="PTHR43471">
    <property type="entry name" value="ABC TRANSPORTER PERMEASE"/>
    <property type="match status" value="1"/>
</dbReference>
<gene>
    <name evidence="2" type="ORF">GCM10008985_02320</name>
    <name evidence="3" type="ORF">MUK72_10600</name>
</gene>
<dbReference type="EMBL" id="BAAADN010000002">
    <property type="protein sequence ID" value="GAA0450302.1"/>
    <property type="molecule type" value="Genomic_DNA"/>
</dbReference>
<organism evidence="2 5">
    <name type="scientific">Halococcus dombrowskii</name>
    <dbReference type="NCBI Taxonomy" id="179637"/>
    <lineage>
        <taxon>Archaea</taxon>
        <taxon>Methanobacteriati</taxon>
        <taxon>Methanobacteriota</taxon>
        <taxon>Stenosarchaea group</taxon>
        <taxon>Halobacteria</taxon>
        <taxon>Halobacteriales</taxon>
        <taxon>Halococcaceae</taxon>
        <taxon>Halococcus</taxon>
    </lineage>
</organism>
<protein>
    <submittedName>
        <fullName evidence="2">ABC transporter permease</fullName>
    </submittedName>
</protein>
<dbReference type="Proteomes" id="UP000830542">
    <property type="component" value="Chromosome"/>
</dbReference>
<evidence type="ECO:0000313" key="2">
    <source>
        <dbReference type="EMBL" id="GAA0450302.1"/>
    </source>
</evidence>